<dbReference type="InterPro" id="IPR029063">
    <property type="entry name" value="SAM-dependent_MTases_sf"/>
</dbReference>
<dbReference type="Proteomes" id="UP000649617">
    <property type="component" value="Unassembled WGS sequence"/>
</dbReference>
<protein>
    <submittedName>
        <fullName evidence="1">Uncharacterized protein</fullName>
    </submittedName>
</protein>
<organism evidence="1 2">
    <name type="scientific">Symbiodinium pilosum</name>
    <name type="common">Dinoflagellate</name>
    <dbReference type="NCBI Taxonomy" id="2952"/>
    <lineage>
        <taxon>Eukaryota</taxon>
        <taxon>Sar</taxon>
        <taxon>Alveolata</taxon>
        <taxon>Dinophyceae</taxon>
        <taxon>Suessiales</taxon>
        <taxon>Symbiodiniaceae</taxon>
        <taxon>Symbiodinium</taxon>
    </lineage>
</organism>
<evidence type="ECO:0000313" key="2">
    <source>
        <dbReference type="Proteomes" id="UP000649617"/>
    </source>
</evidence>
<sequence length="159" mass="17494">MACFTCCQGVLVAASGGIPVQSSISPSGKPSRSSTRPGHLTFLAGAICISGHISRGHRIRKHKGRGCIRSCRFAVRSVYEFFSGVGGMRLAFKEAVPAREPLPTWRSYEVDEACCAAYCELYGSKYVSGVKRGELWKSRREPDELWRCSIDRLPDAAFE</sequence>
<evidence type="ECO:0000313" key="1">
    <source>
        <dbReference type="EMBL" id="CAE7690643.1"/>
    </source>
</evidence>
<feature type="non-terminal residue" evidence="1">
    <location>
        <position position="159"/>
    </location>
</feature>
<proteinExistence type="predicted"/>
<keyword evidence="2" id="KW-1185">Reference proteome</keyword>
<dbReference type="EMBL" id="CAJNIZ010044491">
    <property type="protein sequence ID" value="CAE7690643.1"/>
    <property type="molecule type" value="Genomic_DNA"/>
</dbReference>
<dbReference type="Gene3D" id="3.40.50.150">
    <property type="entry name" value="Vaccinia Virus protein VP39"/>
    <property type="match status" value="1"/>
</dbReference>
<gene>
    <name evidence="1" type="ORF">SPIL2461_LOCUS19337</name>
</gene>
<comment type="caution">
    <text evidence="1">The sequence shown here is derived from an EMBL/GenBank/DDBJ whole genome shotgun (WGS) entry which is preliminary data.</text>
</comment>
<dbReference type="AlphaFoldDB" id="A0A812WIK3"/>
<reference evidence="1" key="1">
    <citation type="submission" date="2021-02" db="EMBL/GenBank/DDBJ databases">
        <authorList>
            <person name="Dougan E. K."/>
            <person name="Rhodes N."/>
            <person name="Thang M."/>
            <person name="Chan C."/>
        </authorList>
    </citation>
    <scope>NUCLEOTIDE SEQUENCE</scope>
</reference>
<accession>A0A812WIK3</accession>
<name>A0A812WIK3_SYMPI</name>
<dbReference type="OrthoDB" id="414133at2759"/>